<dbReference type="GO" id="GO:0050567">
    <property type="term" value="F:glutaminyl-tRNA synthase (glutamine-hydrolyzing) activity"/>
    <property type="evidence" value="ECO:0007669"/>
    <property type="project" value="UniProtKB-UniRule"/>
</dbReference>
<dbReference type="EMBL" id="RHHQ01000024">
    <property type="protein sequence ID" value="RNB81050.1"/>
    <property type="molecule type" value="Genomic_DNA"/>
</dbReference>
<name>A0A3M8CZ11_9BACL</name>
<organism evidence="8 9">
    <name type="scientific">Brevibacillus fluminis</name>
    <dbReference type="NCBI Taxonomy" id="511487"/>
    <lineage>
        <taxon>Bacteria</taxon>
        <taxon>Bacillati</taxon>
        <taxon>Bacillota</taxon>
        <taxon>Bacilli</taxon>
        <taxon>Bacillales</taxon>
        <taxon>Paenibacillaceae</taxon>
        <taxon>Brevibacillus</taxon>
    </lineage>
</organism>
<dbReference type="Gene3D" id="1.10.20.60">
    <property type="entry name" value="Glu-tRNAGln amidotransferase C subunit, N-terminal domain"/>
    <property type="match status" value="1"/>
</dbReference>
<keyword evidence="6 8" id="KW-0436">Ligase</keyword>
<keyword evidence="8" id="KW-0808">Transferase</keyword>
<evidence type="ECO:0000256" key="3">
    <source>
        <dbReference type="ARBA" id="ARBA00024799"/>
    </source>
</evidence>
<reference evidence="8 9" key="1">
    <citation type="submission" date="2018-10" db="EMBL/GenBank/DDBJ databases">
        <title>Phylogenomics of Brevibacillus.</title>
        <authorList>
            <person name="Dunlap C."/>
        </authorList>
    </citation>
    <scope>NUCLEOTIDE SEQUENCE [LARGE SCALE GENOMIC DNA]</scope>
    <source>
        <strain evidence="8 9">JCM 15716</strain>
    </source>
</reference>
<keyword evidence="9" id="KW-1185">Reference proteome</keyword>
<comment type="caution">
    <text evidence="8">The sequence shown here is derived from an EMBL/GenBank/DDBJ whole genome shotgun (WGS) entry which is preliminary data.</text>
</comment>
<dbReference type="Pfam" id="PF02686">
    <property type="entry name" value="GatC"/>
    <property type="match status" value="1"/>
</dbReference>
<keyword evidence="6" id="KW-0067">ATP-binding</keyword>
<dbReference type="GO" id="GO:0070681">
    <property type="term" value="P:glutaminyl-tRNAGln biosynthesis via transamidation"/>
    <property type="evidence" value="ECO:0007669"/>
    <property type="project" value="TreeGrafter"/>
</dbReference>
<evidence type="ECO:0000313" key="8">
    <source>
        <dbReference type="EMBL" id="RNB81050.1"/>
    </source>
</evidence>
<dbReference type="EC" id="6.3.5.-" evidence="6"/>
<evidence type="ECO:0000256" key="7">
    <source>
        <dbReference type="SAM" id="MobiDB-lite"/>
    </source>
</evidence>
<accession>A0A3M8CZ11</accession>
<comment type="function">
    <text evidence="3 6">Allows the formation of correctly charged Asn-tRNA(Asn) or Gln-tRNA(Gln) through the transamidation of misacylated Asp-tRNA(Asn) or Glu-tRNA(Gln) in organisms which lack either or both of asparaginyl-tRNA or glutaminyl-tRNA synthetases. The reaction takes place in the presence of glutamine and ATP through an activated phospho-Asp-tRNA(Asn) or phospho-Glu-tRNA(Gln).</text>
</comment>
<dbReference type="GO" id="GO:0016740">
    <property type="term" value="F:transferase activity"/>
    <property type="evidence" value="ECO:0007669"/>
    <property type="project" value="UniProtKB-KW"/>
</dbReference>
<proteinExistence type="inferred from homology"/>
<feature type="region of interest" description="Disordered" evidence="7">
    <location>
        <begin position="67"/>
        <end position="96"/>
    </location>
</feature>
<dbReference type="AlphaFoldDB" id="A0A3M8CZ11"/>
<comment type="subunit">
    <text evidence="2 6">Heterotrimer of A, B and C subunits.</text>
</comment>
<dbReference type="PANTHER" id="PTHR15004:SF0">
    <property type="entry name" value="GLUTAMYL-TRNA(GLN) AMIDOTRANSFERASE SUBUNIT C, MITOCHONDRIAL"/>
    <property type="match status" value="1"/>
</dbReference>
<dbReference type="InterPro" id="IPR003837">
    <property type="entry name" value="GatC"/>
</dbReference>
<dbReference type="GO" id="GO:0050566">
    <property type="term" value="F:asparaginyl-tRNA synthase (glutamine-hydrolyzing) activity"/>
    <property type="evidence" value="ECO:0007669"/>
    <property type="project" value="RHEA"/>
</dbReference>
<gene>
    <name evidence="6 8" type="primary">gatC</name>
    <name evidence="8" type="ORF">EDM56_27070</name>
</gene>
<dbReference type="SUPFAM" id="SSF141000">
    <property type="entry name" value="Glu-tRNAGln amidotransferase C subunit"/>
    <property type="match status" value="1"/>
</dbReference>
<comment type="similarity">
    <text evidence="1 6">Belongs to the GatC family.</text>
</comment>
<evidence type="ECO:0000313" key="9">
    <source>
        <dbReference type="Proteomes" id="UP000271031"/>
    </source>
</evidence>
<protein>
    <recommendedName>
        <fullName evidence="6">Aspartyl/glutamyl-tRNA(Asn/Gln) amidotransferase subunit C</fullName>
        <shortName evidence="6">Asp/Glu-ADT subunit C</shortName>
        <ecNumber evidence="6">6.3.5.-</ecNumber>
    </recommendedName>
</protein>
<dbReference type="GO" id="GO:0006412">
    <property type="term" value="P:translation"/>
    <property type="evidence" value="ECO:0007669"/>
    <property type="project" value="UniProtKB-UniRule"/>
</dbReference>
<evidence type="ECO:0000256" key="6">
    <source>
        <dbReference type="HAMAP-Rule" id="MF_00122"/>
    </source>
</evidence>
<dbReference type="RefSeq" id="WP_122921052.1">
    <property type="nucleotide sequence ID" value="NZ_CM125436.1"/>
</dbReference>
<evidence type="ECO:0000256" key="2">
    <source>
        <dbReference type="ARBA" id="ARBA00011123"/>
    </source>
</evidence>
<keyword evidence="6" id="KW-0547">Nucleotide-binding</keyword>
<dbReference type="OrthoDB" id="9813938at2"/>
<comment type="catalytic activity">
    <reaction evidence="5 6">
        <text>L-glutamyl-tRNA(Gln) + L-glutamine + ATP + H2O = L-glutaminyl-tRNA(Gln) + L-glutamate + ADP + phosphate + H(+)</text>
        <dbReference type="Rhea" id="RHEA:17521"/>
        <dbReference type="Rhea" id="RHEA-COMP:9681"/>
        <dbReference type="Rhea" id="RHEA-COMP:9684"/>
        <dbReference type="ChEBI" id="CHEBI:15377"/>
        <dbReference type="ChEBI" id="CHEBI:15378"/>
        <dbReference type="ChEBI" id="CHEBI:29985"/>
        <dbReference type="ChEBI" id="CHEBI:30616"/>
        <dbReference type="ChEBI" id="CHEBI:43474"/>
        <dbReference type="ChEBI" id="CHEBI:58359"/>
        <dbReference type="ChEBI" id="CHEBI:78520"/>
        <dbReference type="ChEBI" id="CHEBI:78521"/>
        <dbReference type="ChEBI" id="CHEBI:456216"/>
    </reaction>
</comment>
<dbReference type="PANTHER" id="PTHR15004">
    <property type="entry name" value="GLUTAMYL-TRNA(GLN) AMIDOTRANSFERASE SUBUNIT C, MITOCHONDRIAL"/>
    <property type="match status" value="1"/>
</dbReference>
<evidence type="ECO:0000256" key="5">
    <source>
        <dbReference type="ARBA" id="ARBA00047913"/>
    </source>
</evidence>
<dbReference type="GO" id="GO:0006450">
    <property type="term" value="P:regulation of translational fidelity"/>
    <property type="evidence" value="ECO:0007669"/>
    <property type="project" value="InterPro"/>
</dbReference>
<dbReference type="HAMAP" id="MF_00122">
    <property type="entry name" value="GatC"/>
    <property type="match status" value="1"/>
</dbReference>
<dbReference type="NCBIfam" id="TIGR00135">
    <property type="entry name" value="gatC"/>
    <property type="match status" value="1"/>
</dbReference>
<dbReference type="InterPro" id="IPR036113">
    <property type="entry name" value="Asp/Glu-ADT_sf_sub_c"/>
</dbReference>
<sequence>MSAITREQVEHVANLARLQLTEEEAERYTKDLNAILDFAAKLNELDTSNVEATSHATDVKNVMREDVNRPSVSPETALKNAPEQDEGQFKVPAVFE</sequence>
<dbReference type="GO" id="GO:0005524">
    <property type="term" value="F:ATP binding"/>
    <property type="evidence" value="ECO:0007669"/>
    <property type="project" value="UniProtKB-KW"/>
</dbReference>
<keyword evidence="6" id="KW-0648">Protein biosynthesis</keyword>
<evidence type="ECO:0000256" key="1">
    <source>
        <dbReference type="ARBA" id="ARBA00010757"/>
    </source>
</evidence>
<comment type="catalytic activity">
    <reaction evidence="4 6">
        <text>L-aspartyl-tRNA(Asn) + L-glutamine + ATP + H2O = L-asparaginyl-tRNA(Asn) + L-glutamate + ADP + phosphate + 2 H(+)</text>
        <dbReference type="Rhea" id="RHEA:14513"/>
        <dbReference type="Rhea" id="RHEA-COMP:9674"/>
        <dbReference type="Rhea" id="RHEA-COMP:9677"/>
        <dbReference type="ChEBI" id="CHEBI:15377"/>
        <dbReference type="ChEBI" id="CHEBI:15378"/>
        <dbReference type="ChEBI" id="CHEBI:29985"/>
        <dbReference type="ChEBI" id="CHEBI:30616"/>
        <dbReference type="ChEBI" id="CHEBI:43474"/>
        <dbReference type="ChEBI" id="CHEBI:58359"/>
        <dbReference type="ChEBI" id="CHEBI:78515"/>
        <dbReference type="ChEBI" id="CHEBI:78516"/>
        <dbReference type="ChEBI" id="CHEBI:456216"/>
    </reaction>
</comment>
<dbReference type="Proteomes" id="UP000271031">
    <property type="component" value="Unassembled WGS sequence"/>
</dbReference>
<evidence type="ECO:0000256" key="4">
    <source>
        <dbReference type="ARBA" id="ARBA00047380"/>
    </source>
</evidence>